<evidence type="ECO:0008006" key="3">
    <source>
        <dbReference type="Google" id="ProtNLM"/>
    </source>
</evidence>
<protein>
    <recommendedName>
        <fullName evidence="3">GLPGLI family protein</fullName>
    </recommendedName>
</protein>
<sequence>MIGIKQYFFCLFFLKVLVIYSQTIEINYEQSFQNSSINLYKKYDLVLTDSLSIYIERESKSGNKNEGNVYNQKTYNLELGNKMNSNVYVNKRDGFYFLETFFGQALEIKEDVFKNNWQMIDSTKYIANYECKLATKEFRGRKFFVWYTNQIPTTFGPWKLNGLDGLILEARDSNSEFKLNALKIKSIDASTDTLYNALINKINLLFENEKEILTIDELKEFIDNKNQIILNRVKQQLPRGVSTPKLSSNCEECNDSLEKY</sequence>
<dbReference type="STRING" id="1189619.pgond44_07915"/>
<proteinExistence type="predicted"/>
<dbReference type="RefSeq" id="WP_003439539.1">
    <property type="nucleotide sequence ID" value="NZ_APLF01000007.1"/>
</dbReference>
<gene>
    <name evidence="1" type="ORF">pgond44_07915</name>
</gene>
<dbReference type="AlphaFoldDB" id="N1WZ34"/>
<dbReference type="Proteomes" id="UP000012317">
    <property type="component" value="Unassembled WGS sequence"/>
</dbReference>
<reference evidence="1 2" key="1">
    <citation type="journal article" date="2014" name="Genome Biol. Evol.">
        <title>Extensive gene acquisition in the extremely psychrophilic bacterial species Psychroflexus torquis and the link to sea-ice ecosystem specialism.</title>
        <authorList>
            <person name="Feng S."/>
            <person name="Powell S.M."/>
            <person name="Wilson R."/>
            <person name="Bowman J.P."/>
        </authorList>
    </citation>
    <scope>NUCLEOTIDE SEQUENCE [LARGE SCALE GENOMIC DNA]</scope>
    <source>
        <strain evidence="1 2">ACAM 44</strain>
    </source>
</reference>
<organism evidence="1 2">
    <name type="scientific">Psychroflexus gondwanensis ACAM 44</name>
    <dbReference type="NCBI Taxonomy" id="1189619"/>
    <lineage>
        <taxon>Bacteria</taxon>
        <taxon>Pseudomonadati</taxon>
        <taxon>Bacteroidota</taxon>
        <taxon>Flavobacteriia</taxon>
        <taxon>Flavobacteriales</taxon>
        <taxon>Flavobacteriaceae</taxon>
        <taxon>Psychroflexus</taxon>
    </lineage>
</organism>
<dbReference type="Pfam" id="PF22252">
    <property type="entry name" value="PNGase_F-II_N"/>
    <property type="match status" value="1"/>
</dbReference>
<name>N1WZ34_9FLAO</name>
<accession>N1WZ34</accession>
<dbReference type="InterPro" id="IPR005901">
    <property type="entry name" value="GLPGLI"/>
</dbReference>
<keyword evidence="2" id="KW-1185">Reference proteome</keyword>
<dbReference type="NCBIfam" id="TIGR01200">
    <property type="entry name" value="GLPGLI"/>
    <property type="match status" value="1"/>
</dbReference>
<dbReference type="EMBL" id="APLF01000007">
    <property type="protein sequence ID" value="EMY81148.1"/>
    <property type="molecule type" value="Genomic_DNA"/>
</dbReference>
<evidence type="ECO:0000313" key="1">
    <source>
        <dbReference type="EMBL" id="EMY81148.1"/>
    </source>
</evidence>
<evidence type="ECO:0000313" key="2">
    <source>
        <dbReference type="Proteomes" id="UP000012317"/>
    </source>
</evidence>
<comment type="caution">
    <text evidence="1">The sequence shown here is derived from an EMBL/GenBank/DDBJ whole genome shotgun (WGS) entry which is preliminary data.</text>
</comment>